<dbReference type="InterPro" id="IPR001128">
    <property type="entry name" value="Cyt_P450"/>
</dbReference>
<dbReference type="Pfam" id="PF00067">
    <property type="entry name" value="p450"/>
    <property type="match status" value="1"/>
</dbReference>
<proteinExistence type="inferred from homology"/>
<keyword evidence="4 5" id="KW-0349">Heme</keyword>
<dbReference type="InterPro" id="IPR002401">
    <property type="entry name" value="Cyt_P450_E_grp-I"/>
</dbReference>
<evidence type="ECO:0000256" key="3">
    <source>
        <dbReference type="ARBA" id="ARBA00023004"/>
    </source>
</evidence>
<dbReference type="Gene3D" id="1.10.630.10">
    <property type="entry name" value="Cytochrome P450"/>
    <property type="match status" value="1"/>
</dbReference>
<evidence type="ECO:0000256" key="2">
    <source>
        <dbReference type="ARBA" id="ARBA00022723"/>
    </source>
</evidence>
<dbReference type="Proteomes" id="UP000696280">
    <property type="component" value="Unassembled WGS sequence"/>
</dbReference>
<feature type="binding site" description="axial binding residue" evidence="4">
    <location>
        <position position="458"/>
    </location>
    <ligand>
        <name>heme</name>
        <dbReference type="ChEBI" id="CHEBI:30413"/>
    </ligand>
    <ligandPart>
        <name>Fe</name>
        <dbReference type="ChEBI" id="CHEBI:18248"/>
    </ligandPart>
</feature>
<dbReference type="InterPro" id="IPR050121">
    <property type="entry name" value="Cytochrome_P450_monoxygenase"/>
</dbReference>
<dbReference type="AlphaFoldDB" id="A0A9N9L7H4"/>
<evidence type="ECO:0000256" key="1">
    <source>
        <dbReference type="ARBA" id="ARBA00001971"/>
    </source>
</evidence>
<name>A0A9N9L7H4_9HELO</name>
<sequence length="584" mass="65687">MNADICHPELRRDLIFPSLKGAVKPVGRNPRYAFSVLPDLTLTLHPLAKYPGPFLAKITSLYSAYRAWHGDIHLDIVRCHSKYGVFVRYGPDRLMVNTSRGLHDVYGYGKNVRKSKSYLSMVPDKHAWSILTLIDKKTHLERRKVMSKALSDTALKGFEPAMLSHMDVFHQQVAVAEDSEGWSAPKDMSVLCMRLTFDIMCEFGFGQKTSLQTDRTLDFIPEVLKNYSWRMGIYEQYPKLARLNAEGFARILRIGNDMRDKFEEWSDSFSEVVMNRQDGLPKGQFGLIRDLETSDGSFLPHEELLAEGSFLILAGSETTAITMSALFFYLANNRRTYDKLASEIRSTFSDISEVTSGEKLLSCSYLSACVTETLRICPPVPSIPWREVEDGGAIVDNHYIPTGLNVGASMYSLHHNETYFPSPYKFDPSRWLDSKGSEKQKALAYTAFNPFSLGPRGCAGRSMALLELNLLVARTLFCFDFRLASGRLATVGRGHSDKRGLRSREDEFQLFANITSYCEGPWIVFKRREVAESLNYELGAVSGIAGQVIIVILDRPTRISDSPFPPNIFMEALASITTTTLASL</sequence>
<evidence type="ECO:0000313" key="6">
    <source>
        <dbReference type="EMBL" id="CAG8959493.1"/>
    </source>
</evidence>
<organism evidence="6 7">
    <name type="scientific">Hymenoscyphus fraxineus</name>
    <dbReference type="NCBI Taxonomy" id="746836"/>
    <lineage>
        <taxon>Eukaryota</taxon>
        <taxon>Fungi</taxon>
        <taxon>Dikarya</taxon>
        <taxon>Ascomycota</taxon>
        <taxon>Pezizomycotina</taxon>
        <taxon>Leotiomycetes</taxon>
        <taxon>Helotiales</taxon>
        <taxon>Helotiaceae</taxon>
        <taxon>Hymenoscyphus</taxon>
    </lineage>
</organism>
<dbReference type="GO" id="GO:0016705">
    <property type="term" value="F:oxidoreductase activity, acting on paired donors, with incorporation or reduction of molecular oxygen"/>
    <property type="evidence" value="ECO:0007669"/>
    <property type="project" value="InterPro"/>
</dbReference>
<dbReference type="InterPro" id="IPR017972">
    <property type="entry name" value="Cyt_P450_CS"/>
</dbReference>
<dbReference type="PRINTS" id="PR00385">
    <property type="entry name" value="P450"/>
</dbReference>
<dbReference type="OrthoDB" id="1470350at2759"/>
<keyword evidence="5" id="KW-0560">Oxidoreductase</keyword>
<gene>
    <name evidence="6" type="ORF">HYFRA_00001392</name>
</gene>
<reference evidence="6" key="1">
    <citation type="submission" date="2021-07" db="EMBL/GenBank/DDBJ databases">
        <authorList>
            <person name="Durling M."/>
        </authorList>
    </citation>
    <scope>NUCLEOTIDE SEQUENCE</scope>
</reference>
<dbReference type="GO" id="GO:0005506">
    <property type="term" value="F:iron ion binding"/>
    <property type="evidence" value="ECO:0007669"/>
    <property type="project" value="InterPro"/>
</dbReference>
<evidence type="ECO:0000313" key="7">
    <source>
        <dbReference type="Proteomes" id="UP000696280"/>
    </source>
</evidence>
<accession>A0A9N9L7H4</accession>
<dbReference type="EMBL" id="CAJVRL010000092">
    <property type="protein sequence ID" value="CAG8959493.1"/>
    <property type="molecule type" value="Genomic_DNA"/>
</dbReference>
<keyword evidence="2 4" id="KW-0479">Metal-binding</keyword>
<keyword evidence="5" id="KW-0503">Monooxygenase</keyword>
<dbReference type="CDD" id="cd11061">
    <property type="entry name" value="CYP67-like"/>
    <property type="match status" value="1"/>
</dbReference>
<dbReference type="GO" id="GO:0020037">
    <property type="term" value="F:heme binding"/>
    <property type="evidence" value="ECO:0007669"/>
    <property type="project" value="InterPro"/>
</dbReference>
<keyword evidence="3 4" id="KW-0408">Iron</keyword>
<protein>
    <submittedName>
        <fullName evidence="6">Uncharacterized protein</fullName>
    </submittedName>
</protein>
<comment type="cofactor">
    <cofactor evidence="1 4">
        <name>heme</name>
        <dbReference type="ChEBI" id="CHEBI:30413"/>
    </cofactor>
</comment>
<comment type="caution">
    <text evidence="6">The sequence shown here is derived from an EMBL/GenBank/DDBJ whole genome shotgun (WGS) entry which is preliminary data.</text>
</comment>
<evidence type="ECO:0000256" key="5">
    <source>
        <dbReference type="RuleBase" id="RU000461"/>
    </source>
</evidence>
<dbReference type="PANTHER" id="PTHR24305:SF226">
    <property type="entry name" value="CYTOCHROME P450 MONOOXYGENASE"/>
    <property type="match status" value="1"/>
</dbReference>
<dbReference type="PROSITE" id="PS00086">
    <property type="entry name" value="CYTOCHROME_P450"/>
    <property type="match status" value="1"/>
</dbReference>
<dbReference type="SUPFAM" id="SSF48264">
    <property type="entry name" value="Cytochrome P450"/>
    <property type="match status" value="1"/>
</dbReference>
<comment type="similarity">
    <text evidence="5">Belongs to the cytochrome P450 family.</text>
</comment>
<dbReference type="PANTHER" id="PTHR24305">
    <property type="entry name" value="CYTOCHROME P450"/>
    <property type="match status" value="1"/>
</dbReference>
<dbReference type="InterPro" id="IPR036396">
    <property type="entry name" value="Cyt_P450_sf"/>
</dbReference>
<dbReference type="PRINTS" id="PR00463">
    <property type="entry name" value="EP450I"/>
</dbReference>
<keyword evidence="7" id="KW-1185">Reference proteome</keyword>
<evidence type="ECO:0000256" key="4">
    <source>
        <dbReference type="PIRSR" id="PIRSR602401-1"/>
    </source>
</evidence>
<dbReference type="GO" id="GO:0004497">
    <property type="term" value="F:monooxygenase activity"/>
    <property type="evidence" value="ECO:0007669"/>
    <property type="project" value="UniProtKB-KW"/>
</dbReference>